<dbReference type="NCBIfam" id="NF002759">
    <property type="entry name" value="PRK02813.1"/>
    <property type="match status" value="1"/>
</dbReference>
<dbReference type="Proteomes" id="UP001159427">
    <property type="component" value="Unassembled WGS sequence"/>
</dbReference>
<dbReference type="CDD" id="cd05658">
    <property type="entry name" value="M18_DAP"/>
    <property type="match status" value="1"/>
</dbReference>
<comment type="similarity">
    <text evidence="3 13">Belongs to the peptidase M18 family.</text>
</comment>
<dbReference type="EMBL" id="CALNXI010000106">
    <property type="protein sequence ID" value="CAH3019121.1"/>
    <property type="molecule type" value="Genomic_DNA"/>
</dbReference>
<dbReference type="PANTHER" id="PTHR28570">
    <property type="entry name" value="ASPARTYL AMINOPEPTIDASE"/>
    <property type="match status" value="1"/>
</dbReference>
<evidence type="ECO:0000256" key="11">
    <source>
        <dbReference type="ARBA" id="ARBA00022833"/>
    </source>
</evidence>
<evidence type="ECO:0000256" key="9">
    <source>
        <dbReference type="ARBA" id="ARBA00022723"/>
    </source>
</evidence>
<protein>
    <recommendedName>
        <fullName evidence="6">Aspartyl aminopeptidase</fullName>
        <ecNumber evidence="5">3.4.11.21</ecNumber>
    </recommendedName>
</protein>
<organism evidence="14 15">
    <name type="scientific">Porites evermanni</name>
    <dbReference type="NCBI Taxonomy" id="104178"/>
    <lineage>
        <taxon>Eukaryota</taxon>
        <taxon>Metazoa</taxon>
        <taxon>Cnidaria</taxon>
        <taxon>Anthozoa</taxon>
        <taxon>Hexacorallia</taxon>
        <taxon>Scleractinia</taxon>
        <taxon>Fungiina</taxon>
        <taxon>Poritidae</taxon>
        <taxon>Porites</taxon>
    </lineage>
</organism>
<comment type="caution">
    <text evidence="14">The sequence shown here is derived from an EMBL/GenBank/DDBJ whole genome shotgun (WGS) entry which is preliminary data.</text>
</comment>
<evidence type="ECO:0000256" key="4">
    <source>
        <dbReference type="ARBA" id="ARBA00011395"/>
    </source>
</evidence>
<comment type="catalytic activity">
    <reaction evidence="1">
        <text>Release of an N-terminal aspartate or glutamate from a peptide, with a preference for aspartate.</text>
        <dbReference type="EC" id="3.4.11.21"/>
    </reaction>
</comment>
<evidence type="ECO:0000313" key="14">
    <source>
        <dbReference type="EMBL" id="CAH3019121.1"/>
    </source>
</evidence>
<evidence type="ECO:0000256" key="13">
    <source>
        <dbReference type="RuleBase" id="RU004386"/>
    </source>
</evidence>
<evidence type="ECO:0000256" key="12">
    <source>
        <dbReference type="ARBA" id="ARBA00023049"/>
    </source>
</evidence>
<keyword evidence="11 13" id="KW-0862">Zinc</keyword>
<keyword evidence="8 13" id="KW-0645">Protease</keyword>
<evidence type="ECO:0000256" key="7">
    <source>
        <dbReference type="ARBA" id="ARBA00022438"/>
    </source>
</evidence>
<dbReference type="PANTHER" id="PTHR28570:SF3">
    <property type="entry name" value="ASPARTYL AMINOPEPTIDASE"/>
    <property type="match status" value="1"/>
</dbReference>
<comment type="subunit">
    <text evidence="4">Tetrahedron-shaped homododecamer built from six homodimers.</text>
</comment>
<accession>A0ABN8LPK1</accession>
<name>A0ABN8LPK1_9CNID</name>
<proteinExistence type="inferred from homology"/>
<evidence type="ECO:0000256" key="5">
    <source>
        <dbReference type="ARBA" id="ARBA00011965"/>
    </source>
</evidence>
<dbReference type="Gene3D" id="2.30.250.10">
    <property type="entry name" value="Aminopeptidase i, Domain 2"/>
    <property type="match status" value="1"/>
</dbReference>
<evidence type="ECO:0000256" key="3">
    <source>
        <dbReference type="ARBA" id="ARBA00008290"/>
    </source>
</evidence>
<keyword evidence="9 13" id="KW-0479">Metal-binding</keyword>
<keyword evidence="7 13" id="KW-0031">Aminopeptidase</keyword>
<keyword evidence="12 13" id="KW-0482">Metalloprotease</keyword>
<evidence type="ECO:0000256" key="1">
    <source>
        <dbReference type="ARBA" id="ARBA00001335"/>
    </source>
</evidence>
<reference evidence="14 15" key="1">
    <citation type="submission" date="2022-05" db="EMBL/GenBank/DDBJ databases">
        <authorList>
            <consortium name="Genoscope - CEA"/>
            <person name="William W."/>
        </authorList>
    </citation>
    <scope>NUCLEOTIDE SEQUENCE [LARGE SCALE GENOMIC DNA]</scope>
</reference>
<dbReference type="Pfam" id="PF02127">
    <property type="entry name" value="Peptidase_M18"/>
    <property type="match status" value="1"/>
</dbReference>
<dbReference type="InterPro" id="IPR023358">
    <property type="entry name" value="Peptidase_M18_dom2"/>
</dbReference>
<feature type="non-terminal residue" evidence="14">
    <location>
        <position position="1"/>
    </location>
</feature>
<evidence type="ECO:0000256" key="10">
    <source>
        <dbReference type="ARBA" id="ARBA00022801"/>
    </source>
</evidence>
<evidence type="ECO:0000256" key="8">
    <source>
        <dbReference type="ARBA" id="ARBA00022670"/>
    </source>
</evidence>
<evidence type="ECO:0000256" key="6">
    <source>
        <dbReference type="ARBA" id="ARBA00015118"/>
    </source>
</evidence>
<sequence length="502" mass="55720">QFPSFCDYDTPRSLSHKAILRKKHAANATSLEVIKSAARKFIDFVNNGPSPYHVVKECRKVLTLAGFKELKERDHWDIKPNDKCFVTRNHSTIIAFAVGGKYQPGNGFTIVGAHTDSPCLKVKPNSKKCSNGYQQVAVECYGGGIWATWFDRDLKLAGRVVTKRGDKLEHHLVHINRPIMRVPHLAIHLQRDINDKFSPNKETHIAPILATCVYEELVNGTCKDDSEKKSEETKRACRIDSHQSELGRLLMQEIGCQSQHILDFDLHLADTQPAASIQKCYCLHIYTLGGALEEFIFSPRLDNQVSCFCALQALVQSLEGPSFASDPNIRVIALYDNEEVGSNSAQGAGSMLTEHILRRLAVGGTATSFEEAIAKSFLLSADQAHAVHPCYSDKHEENHKPALHKGPVIKINSNQRYATTAVSSSIIRVIAESGDSNVPLQHVCHLLSLTCNSSLFLDIGGPQLAMHSIREMCCSSIIHQETMLFKNFFEQLPSVLESFTGC</sequence>
<evidence type="ECO:0000256" key="2">
    <source>
        <dbReference type="ARBA" id="ARBA00001947"/>
    </source>
</evidence>
<comment type="cofactor">
    <cofactor evidence="2">
        <name>Zn(2+)</name>
        <dbReference type="ChEBI" id="CHEBI:29105"/>
    </cofactor>
</comment>
<dbReference type="InterPro" id="IPR001948">
    <property type="entry name" value="Peptidase_M18"/>
</dbReference>
<gene>
    <name evidence="14" type="ORF">PEVE_00001128</name>
</gene>
<dbReference type="Gene3D" id="3.40.630.10">
    <property type="entry name" value="Zn peptidases"/>
    <property type="match status" value="2"/>
</dbReference>
<evidence type="ECO:0000313" key="15">
    <source>
        <dbReference type="Proteomes" id="UP001159427"/>
    </source>
</evidence>
<keyword evidence="10 13" id="KW-0378">Hydrolase</keyword>
<dbReference type="PRINTS" id="PR00932">
    <property type="entry name" value="AMINO1PTASE"/>
</dbReference>
<keyword evidence="15" id="KW-1185">Reference proteome</keyword>
<dbReference type="SUPFAM" id="SSF53187">
    <property type="entry name" value="Zn-dependent exopeptidases"/>
    <property type="match status" value="1"/>
</dbReference>
<dbReference type="EC" id="3.4.11.21" evidence="5"/>
<dbReference type="SUPFAM" id="SSF101821">
    <property type="entry name" value="Aminopeptidase/glucanase lid domain"/>
    <property type="match status" value="1"/>
</dbReference>